<dbReference type="InterPro" id="IPR003593">
    <property type="entry name" value="AAA+_ATPase"/>
</dbReference>
<dbReference type="InterPro" id="IPR027417">
    <property type="entry name" value="P-loop_NTPase"/>
</dbReference>
<reference evidence="6 7" key="1">
    <citation type="submission" date="2018-06" db="EMBL/GenBank/DDBJ databases">
        <authorList>
            <consortium name="Pathogen Informatics"/>
            <person name="Doyle S."/>
        </authorList>
    </citation>
    <scope>NUCLEOTIDE SEQUENCE [LARGE SCALE GENOMIC DNA]</scope>
    <source>
        <strain evidence="6 7">NCTC10684</strain>
    </source>
</reference>
<dbReference type="RefSeq" id="WP_115733176.1">
    <property type="nucleotide sequence ID" value="NZ_BAAAVY010000037.1"/>
</dbReference>
<proteinExistence type="inferred from homology"/>
<dbReference type="EC" id="3.6.3.-" evidence="6"/>
<dbReference type="SMART" id="SM00382">
    <property type="entry name" value="AAA"/>
    <property type="match status" value="1"/>
</dbReference>
<keyword evidence="3" id="KW-0547">Nucleotide-binding</keyword>
<keyword evidence="4 6" id="KW-0067">ATP-binding</keyword>
<dbReference type="PROSITE" id="PS00211">
    <property type="entry name" value="ABC_TRANSPORTER_1"/>
    <property type="match status" value="1"/>
</dbReference>
<dbReference type="PANTHER" id="PTHR43776">
    <property type="entry name" value="TRANSPORT ATP-BINDING PROTEIN"/>
    <property type="match status" value="1"/>
</dbReference>
<dbReference type="Gene3D" id="3.40.50.300">
    <property type="entry name" value="P-loop containing nucleotide triphosphate hydrolases"/>
    <property type="match status" value="1"/>
</dbReference>
<evidence type="ECO:0000256" key="4">
    <source>
        <dbReference type="ARBA" id="ARBA00022840"/>
    </source>
</evidence>
<keyword evidence="2" id="KW-0813">Transport</keyword>
<gene>
    <name evidence="6" type="primary">gsiA_32</name>
    <name evidence="6" type="ORF">NCTC10684_04541</name>
</gene>
<dbReference type="InterPro" id="IPR003439">
    <property type="entry name" value="ABC_transporter-like_ATP-bd"/>
</dbReference>
<dbReference type="EMBL" id="UFSM01000001">
    <property type="protein sequence ID" value="SUU91278.1"/>
    <property type="molecule type" value="Genomic_DNA"/>
</dbReference>
<feature type="domain" description="ABC transporter" evidence="5">
    <location>
        <begin position="7"/>
        <end position="256"/>
    </location>
</feature>
<dbReference type="PANTHER" id="PTHR43776:SF7">
    <property type="entry name" value="D,D-DIPEPTIDE TRANSPORT ATP-BINDING PROTEIN DDPF-RELATED"/>
    <property type="match status" value="1"/>
</dbReference>
<dbReference type="SUPFAM" id="SSF52540">
    <property type="entry name" value="P-loop containing nucleoside triphosphate hydrolases"/>
    <property type="match status" value="1"/>
</dbReference>
<organism evidence="6 7">
    <name type="scientific">Aminobacter aminovorans</name>
    <name type="common">Chelatobacter heintzii</name>
    <dbReference type="NCBI Taxonomy" id="83263"/>
    <lineage>
        <taxon>Bacteria</taxon>
        <taxon>Pseudomonadati</taxon>
        <taxon>Pseudomonadota</taxon>
        <taxon>Alphaproteobacteria</taxon>
        <taxon>Hyphomicrobiales</taxon>
        <taxon>Phyllobacteriaceae</taxon>
        <taxon>Aminobacter</taxon>
    </lineage>
</organism>
<dbReference type="OrthoDB" id="9802264at2"/>
<evidence type="ECO:0000256" key="3">
    <source>
        <dbReference type="ARBA" id="ARBA00022741"/>
    </source>
</evidence>
<name>A0A380WQY9_AMIAI</name>
<evidence type="ECO:0000313" key="7">
    <source>
        <dbReference type="Proteomes" id="UP000254701"/>
    </source>
</evidence>
<evidence type="ECO:0000259" key="5">
    <source>
        <dbReference type="PROSITE" id="PS50893"/>
    </source>
</evidence>
<dbReference type="PROSITE" id="PS50893">
    <property type="entry name" value="ABC_TRANSPORTER_2"/>
    <property type="match status" value="1"/>
</dbReference>
<dbReference type="GO" id="GO:0055085">
    <property type="term" value="P:transmembrane transport"/>
    <property type="evidence" value="ECO:0007669"/>
    <property type="project" value="UniProtKB-ARBA"/>
</dbReference>
<sequence length="273" mass="30172">MVDDVLLEVSGLVRHFTLSGRLFEKPRQLTAVNDVSFSIRRGEAFGLVGESGSGKSTIGRIIARLTEPSAGSVSFDGVDWLALRGKALRDKRRDVQMVFQSPYASLDPRWRVRDILAEPLKSYTDLKGAALTKRAADLMQQVGLNPDWIERFPHQFSGGQRQRIAIARALASGPKLLIADEPVSALDVSSQAQVLQLLRKICTEQGLAMLFISHDLSVVDHLCQRVGVLNHGVLEEVGPTSEIFRTPRSDYTRRLIDAVPGKKRRAAERAVHA</sequence>
<protein>
    <submittedName>
        <fullName evidence="6">Glutathione import ATP-binding protein GsiA</fullName>
        <ecNumber evidence="6">3.6.3.-</ecNumber>
    </submittedName>
</protein>
<dbReference type="InterPro" id="IPR050319">
    <property type="entry name" value="ABC_transp_ATP-bind"/>
</dbReference>
<evidence type="ECO:0000313" key="6">
    <source>
        <dbReference type="EMBL" id="SUU91278.1"/>
    </source>
</evidence>
<dbReference type="AlphaFoldDB" id="A0A380WQY9"/>
<dbReference type="CDD" id="cd03257">
    <property type="entry name" value="ABC_NikE_OppD_transporters"/>
    <property type="match status" value="1"/>
</dbReference>
<dbReference type="InterPro" id="IPR017871">
    <property type="entry name" value="ABC_transporter-like_CS"/>
</dbReference>
<accession>A0A380WQY9</accession>
<dbReference type="Proteomes" id="UP000254701">
    <property type="component" value="Unassembled WGS sequence"/>
</dbReference>
<comment type="similarity">
    <text evidence="1">Belongs to the ABC transporter superfamily.</text>
</comment>
<evidence type="ECO:0000256" key="1">
    <source>
        <dbReference type="ARBA" id="ARBA00005417"/>
    </source>
</evidence>
<dbReference type="GO" id="GO:0005524">
    <property type="term" value="F:ATP binding"/>
    <property type="evidence" value="ECO:0007669"/>
    <property type="project" value="UniProtKB-KW"/>
</dbReference>
<dbReference type="GO" id="GO:0016887">
    <property type="term" value="F:ATP hydrolysis activity"/>
    <property type="evidence" value="ECO:0007669"/>
    <property type="project" value="InterPro"/>
</dbReference>
<dbReference type="Pfam" id="PF00005">
    <property type="entry name" value="ABC_tran"/>
    <property type="match status" value="1"/>
</dbReference>
<keyword evidence="6" id="KW-0378">Hydrolase</keyword>
<evidence type="ECO:0000256" key="2">
    <source>
        <dbReference type="ARBA" id="ARBA00022448"/>
    </source>
</evidence>